<dbReference type="EMBL" id="CAJFCV020000003">
    <property type="protein sequence ID" value="CAG9111975.1"/>
    <property type="molecule type" value="Genomic_DNA"/>
</dbReference>
<dbReference type="PANTHER" id="PTHR47023">
    <property type="entry name" value="SEX PEPTIDE RECEPTOR"/>
    <property type="match status" value="1"/>
</dbReference>
<organism evidence="9 11">
    <name type="scientific">Bursaphelenchus xylophilus</name>
    <name type="common">Pinewood nematode worm</name>
    <name type="synonym">Aphelenchoides xylophilus</name>
    <dbReference type="NCBI Taxonomy" id="6326"/>
    <lineage>
        <taxon>Eukaryota</taxon>
        <taxon>Metazoa</taxon>
        <taxon>Ecdysozoa</taxon>
        <taxon>Nematoda</taxon>
        <taxon>Chromadorea</taxon>
        <taxon>Rhabditida</taxon>
        <taxon>Tylenchina</taxon>
        <taxon>Tylenchomorpha</taxon>
        <taxon>Aphelenchoidea</taxon>
        <taxon>Aphelenchoididae</taxon>
        <taxon>Bursaphelenchus</taxon>
    </lineage>
</organism>
<evidence type="ECO:0000313" key="11">
    <source>
        <dbReference type="WBParaSite" id="BXY_0900800.1"/>
    </source>
</evidence>
<gene>
    <name evidence="8" type="ORF">BXYJ_LOCUS7888</name>
</gene>
<sequence length="462" mass="52791">MLFHNRSEANCSIWTAEARNAAERCIREEFGAYYDGCGQKCVHDLEFASFGRNMELEHFVYGLLFPVLVFLVAIANVLVALVLSQRHMVTPTNVVLKYMAVADLCVGVIPLPWNFFYHTLKNYEHEDQLELWWCYMYKYSMDAIPPVFHNIAMWLTVLLAGQRYISISYPLSSRQLCSVKNVRICTAVITFVCILCGLPKSMDIYYDVYDGWAFDRSETWTYRRSCVSGLTALVTTIGPTTFFNLYFLSRVFLFILLPSFLLTILNLLLVRGIRNAQKRKHHLLKEKRAREAQRQTDSNSTSTMLVMVVSIFLVVNLPQAVFMLMVCLSNTLGIHNDLFTGMFPVAFMLVSNMLVMATYPINFAIYCYMSSSFRDTFRVLFCRYSTRWHYRFPSKSGSGGSAAFSRLSVRRSDPSVSVQLTNGRKESLSTDAVTSNGYSQPPPSQQLTHSDSKTLTQDTVFL</sequence>
<dbReference type="Proteomes" id="UP000582659">
    <property type="component" value="Unassembled WGS sequence"/>
</dbReference>
<feature type="region of interest" description="Disordered" evidence="5">
    <location>
        <begin position="415"/>
        <end position="451"/>
    </location>
</feature>
<dbReference type="GO" id="GO:0016020">
    <property type="term" value="C:membrane"/>
    <property type="evidence" value="ECO:0007669"/>
    <property type="project" value="UniProtKB-SubCell"/>
</dbReference>
<feature type="compositionally biased region" description="Polar residues" evidence="5">
    <location>
        <begin position="429"/>
        <end position="451"/>
    </location>
</feature>
<keyword evidence="10" id="KW-1185">Reference proteome</keyword>
<dbReference type="Proteomes" id="UP000659654">
    <property type="component" value="Unassembled WGS sequence"/>
</dbReference>
<dbReference type="SUPFAM" id="SSF81321">
    <property type="entry name" value="Family A G protein-coupled receptor-like"/>
    <property type="match status" value="1"/>
</dbReference>
<dbReference type="Proteomes" id="UP000095284">
    <property type="component" value="Unplaced"/>
</dbReference>
<dbReference type="OrthoDB" id="5962323at2759"/>
<evidence type="ECO:0000259" key="7">
    <source>
        <dbReference type="PROSITE" id="PS50262"/>
    </source>
</evidence>
<keyword evidence="2 6" id="KW-0812">Transmembrane</keyword>
<feature type="domain" description="G-protein coupled receptors family 1 profile" evidence="7">
    <location>
        <begin position="75"/>
        <end position="366"/>
    </location>
</feature>
<dbReference type="GO" id="GO:0008528">
    <property type="term" value="F:G protein-coupled peptide receptor activity"/>
    <property type="evidence" value="ECO:0007669"/>
    <property type="project" value="InterPro"/>
</dbReference>
<evidence type="ECO:0000256" key="3">
    <source>
        <dbReference type="ARBA" id="ARBA00022989"/>
    </source>
</evidence>
<dbReference type="InterPro" id="IPR017452">
    <property type="entry name" value="GPCR_Rhodpsn_7TM"/>
</dbReference>
<proteinExistence type="predicted"/>
<accession>A0A1I7S7L7</accession>
<reference evidence="8" key="2">
    <citation type="submission" date="2020-09" db="EMBL/GenBank/DDBJ databases">
        <authorList>
            <person name="Kikuchi T."/>
        </authorList>
    </citation>
    <scope>NUCLEOTIDE SEQUENCE</scope>
    <source>
        <strain evidence="8">Ka4C1</strain>
    </source>
</reference>
<name>A0A1I7S7L7_BURXY</name>
<feature type="transmembrane region" description="Helical" evidence="6">
    <location>
        <begin position="59"/>
        <end position="83"/>
    </location>
</feature>
<feature type="transmembrane region" description="Helical" evidence="6">
    <location>
        <begin position="304"/>
        <end position="325"/>
    </location>
</feature>
<dbReference type="InterPro" id="IPR053071">
    <property type="entry name" value="GPCR1-related_rcpt"/>
</dbReference>
<dbReference type="InterPro" id="IPR019427">
    <property type="entry name" value="7TM_GPCR_serpentine_rcpt_Srw"/>
</dbReference>
<evidence type="ECO:0000313" key="10">
    <source>
        <dbReference type="Proteomes" id="UP000659654"/>
    </source>
</evidence>
<feature type="transmembrane region" description="Helical" evidence="6">
    <location>
        <begin position="251"/>
        <end position="270"/>
    </location>
</feature>
<dbReference type="eggNOG" id="ENOG502QVMK">
    <property type="taxonomic scope" value="Eukaryota"/>
</dbReference>
<evidence type="ECO:0000256" key="5">
    <source>
        <dbReference type="SAM" id="MobiDB-lite"/>
    </source>
</evidence>
<evidence type="ECO:0000256" key="4">
    <source>
        <dbReference type="ARBA" id="ARBA00023136"/>
    </source>
</evidence>
<dbReference type="AlphaFoldDB" id="A0A1I7S7L7"/>
<dbReference type="PANTHER" id="PTHR47023:SF5">
    <property type="entry name" value="SEX PEPTIDE RECEPTOR-RELATED PROTEIN 2"/>
    <property type="match status" value="1"/>
</dbReference>
<keyword evidence="4 6" id="KW-0472">Membrane</keyword>
<evidence type="ECO:0000256" key="2">
    <source>
        <dbReference type="ARBA" id="ARBA00022692"/>
    </source>
</evidence>
<protein>
    <submittedName>
        <fullName evidence="8">(pine wood nematode) hypothetical protein</fullName>
    </submittedName>
    <submittedName>
        <fullName evidence="11">G_PROTEIN_RECEP_F1_2 domain-containing protein</fullName>
    </submittedName>
</protein>
<evidence type="ECO:0000313" key="9">
    <source>
        <dbReference type="Proteomes" id="UP000095284"/>
    </source>
</evidence>
<evidence type="ECO:0000256" key="6">
    <source>
        <dbReference type="SAM" id="Phobius"/>
    </source>
</evidence>
<feature type="transmembrane region" description="Helical" evidence="6">
    <location>
        <begin position="143"/>
        <end position="161"/>
    </location>
</feature>
<keyword evidence="3 6" id="KW-1133">Transmembrane helix</keyword>
<reference evidence="11" key="1">
    <citation type="submission" date="2016-11" db="UniProtKB">
        <authorList>
            <consortium name="WormBaseParasite"/>
        </authorList>
    </citation>
    <scope>IDENTIFICATION</scope>
</reference>
<dbReference type="CDD" id="cd14978">
    <property type="entry name" value="7tmA_FMRFamide_R-like"/>
    <property type="match status" value="1"/>
</dbReference>
<evidence type="ECO:0000313" key="8">
    <source>
        <dbReference type="EMBL" id="CAD5223256.1"/>
    </source>
</evidence>
<evidence type="ECO:0000256" key="1">
    <source>
        <dbReference type="ARBA" id="ARBA00004370"/>
    </source>
</evidence>
<comment type="subcellular location">
    <subcellularLocation>
        <location evidence="1">Membrane</location>
    </subcellularLocation>
</comment>
<dbReference type="WBParaSite" id="BXY_0900800.1">
    <property type="protein sequence ID" value="BXY_0900800.1"/>
    <property type="gene ID" value="BXY_0900800"/>
</dbReference>
<feature type="transmembrane region" description="Helical" evidence="6">
    <location>
        <begin position="345"/>
        <end position="368"/>
    </location>
</feature>
<dbReference type="Pfam" id="PF10324">
    <property type="entry name" value="7TM_GPCR_Srw"/>
    <property type="match status" value="1"/>
</dbReference>
<dbReference type="PROSITE" id="PS50262">
    <property type="entry name" value="G_PROTEIN_RECEP_F1_2"/>
    <property type="match status" value="1"/>
</dbReference>
<dbReference type="EMBL" id="CAJFDI010000003">
    <property type="protein sequence ID" value="CAD5223256.1"/>
    <property type="molecule type" value="Genomic_DNA"/>
</dbReference>
<feature type="transmembrane region" description="Helical" evidence="6">
    <location>
        <begin position="95"/>
        <end position="113"/>
    </location>
</feature>
<dbReference type="Gene3D" id="1.20.1070.10">
    <property type="entry name" value="Rhodopsin 7-helix transmembrane proteins"/>
    <property type="match status" value="1"/>
</dbReference>
<dbReference type="InterPro" id="IPR000276">
    <property type="entry name" value="GPCR_Rhodpsn"/>
</dbReference>
<dbReference type="PRINTS" id="PR00237">
    <property type="entry name" value="GPCRRHODOPSN"/>
</dbReference>